<accession>A0A1V4SI95</accession>
<evidence type="ECO:0000313" key="3">
    <source>
        <dbReference type="EMBL" id="OPX43226.1"/>
    </source>
</evidence>
<evidence type="ECO:0000313" key="4">
    <source>
        <dbReference type="Proteomes" id="UP000191554"/>
    </source>
</evidence>
<dbReference type="PANTHER" id="PTHR46558:SF11">
    <property type="entry name" value="HTH-TYPE TRANSCRIPTIONAL REGULATOR XRE"/>
    <property type="match status" value="1"/>
</dbReference>
<dbReference type="InterPro" id="IPR010982">
    <property type="entry name" value="Lambda_DNA-bd_dom_sf"/>
</dbReference>
<dbReference type="EMBL" id="MZGX01000019">
    <property type="protein sequence ID" value="OPX43226.1"/>
    <property type="molecule type" value="Genomic_DNA"/>
</dbReference>
<dbReference type="RefSeq" id="WP_080065228.1">
    <property type="nucleotide sequence ID" value="NZ_MZGX01000019.1"/>
</dbReference>
<protein>
    <submittedName>
        <fullName evidence="3">HTH-type transcriptional regulator ImmR</fullName>
    </submittedName>
</protein>
<dbReference type="Proteomes" id="UP000191554">
    <property type="component" value="Unassembled WGS sequence"/>
</dbReference>
<dbReference type="Gene3D" id="1.10.260.40">
    <property type="entry name" value="lambda repressor-like DNA-binding domains"/>
    <property type="match status" value="1"/>
</dbReference>
<dbReference type="OrthoDB" id="1739538at2"/>
<proteinExistence type="predicted"/>
<dbReference type="Pfam" id="PF01381">
    <property type="entry name" value="HTH_3"/>
    <property type="match status" value="1"/>
</dbReference>
<reference evidence="3 4" key="1">
    <citation type="submission" date="2017-03" db="EMBL/GenBank/DDBJ databases">
        <title>Genome sequence of Clostridium hungatei DSM 14427.</title>
        <authorList>
            <person name="Poehlein A."/>
            <person name="Daniel R."/>
        </authorList>
    </citation>
    <scope>NUCLEOTIDE SEQUENCE [LARGE SCALE GENOMIC DNA]</scope>
    <source>
        <strain evidence="3 4">DSM 14427</strain>
    </source>
</reference>
<dbReference type="CDD" id="cd00093">
    <property type="entry name" value="HTH_XRE"/>
    <property type="match status" value="1"/>
</dbReference>
<sequence length="117" mass="13735">MEKTIGERLKQLVREKGLEQQEAAIQLNIKIPTFNGYVSNKREPSIEKLKQLADYFNVSVDYLTGHSEVRDPHLSHLPEEVRKFILDPANEQYLELAMDIKDRTINAGNRYYKEMKR</sequence>
<dbReference type="AlphaFoldDB" id="A0A1V4SI95"/>
<keyword evidence="1" id="KW-0238">DNA-binding</keyword>
<dbReference type="SUPFAM" id="SSF47413">
    <property type="entry name" value="lambda repressor-like DNA-binding domains"/>
    <property type="match status" value="1"/>
</dbReference>
<dbReference type="SMART" id="SM00530">
    <property type="entry name" value="HTH_XRE"/>
    <property type="match status" value="1"/>
</dbReference>
<evidence type="ECO:0000259" key="2">
    <source>
        <dbReference type="PROSITE" id="PS50943"/>
    </source>
</evidence>
<comment type="caution">
    <text evidence="3">The sequence shown here is derived from an EMBL/GenBank/DDBJ whole genome shotgun (WGS) entry which is preliminary data.</text>
</comment>
<dbReference type="GO" id="GO:0003677">
    <property type="term" value="F:DNA binding"/>
    <property type="evidence" value="ECO:0007669"/>
    <property type="project" value="UniProtKB-KW"/>
</dbReference>
<organism evidence="3 4">
    <name type="scientific">Ruminiclostridium hungatei</name>
    <name type="common">Clostridium hungatei</name>
    <dbReference type="NCBI Taxonomy" id="48256"/>
    <lineage>
        <taxon>Bacteria</taxon>
        <taxon>Bacillati</taxon>
        <taxon>Bacillota</taxon>
        <taxon>Clostridia</taxon>
        <taxon>Eubacteriales</taxon>
        <taxon>Oscillospiraceae</taxon>
        <taxon>Ruminiclostridium</taxon>
    </lineage>
</organism>
<dbReference type="STRING" id="48256.CLHUN_27740"/>
<dbReference type="PANTHER" id="PTHR46558">
    <property type="entry name" value="TRACRIPTIONAL REGULATORY PROTEIN-RELATED-RELATED"/>
    <property type="match status" value="1"/>
</dbReference>
<feature type="domain" description="HTH cro/C1-type" evidence="2">
    <location>
        <begin position="9"/>
        <end position="63"/>
    </location>
</feature>
<dbReference type="InterPro" id="IPR001387">
    <property type="entry name" value="Cro/C1-type_HTH"/>
</dbReference>
<gene>
    <name evidence="3" type="primary">immR_1</name>
    <name evidence="3" type="ORF">CLHUN_27740</name>
</gene>
<evidence type="ECO:0000256" key="1">
    <source>
        <dbReference type="ARBA" id="ARBA00023125"/>
    </source>
</evidence>
<dbReference type="PROSITE" id="PS50943">
    <property type="entry name" value="HTH_CROC1"/>
    <property type="match status" value="1"/>
</dbReference>
<keyword evidence="4" id="KW-1185">Reference proteome</keyword>
<name>A0A1V4SI95_RUMHU</name>